<dbReference type="Gene3D" id="3.20.20.150">
    <property type="entry name" value="Divalent-metal-dependent TIM barrel enzymes"/>
    <property type="match status" value="1"/>
</dbReference>
<evidence type="ECO:0000313" key="4">
    <source>
        <dbReference type="Proteomes" id="UP000182977"/>
    </source>
</evidence>
<dbReference type="EMBL" id="LT629791">
    <property type="protein sequence ID" value="SDU61500.1"/>
    <property type="molecule type" value="Genomic_DNA"/>
</dbReference>
<keyword evidence="1" id="KW-0732">Signal</keyword>
<feature type="domain" description="Xylose isomerase-like TIM barrel" evidence="2">
    <location>
        <begin position="66"/>
        <end position="286"/>
    </location>
</feature>
<dbReference type="Proteomes" id="UP000182977">
    <property type="component" value="Chromosome I"/>
</dbReference>
<dbReference type="InterPro" id="IPR013022">
    <property type="entry name" value="Xyl_isomerase-like_TIM-brl"/>
</dbReference>
<dbReference type="RefSeq" id="WP_046769816.1">
    <property type="nucleotide sequence ID" value="NZ_LBMC01000013.1"/>
</dbReference>
<dbReference type="SUPFAM" id="SSF51658">
    <property type="entry name" value="Xylose isomerase-like"/>
    <property type="match status" value="1"/>
</dbReference>
<organism evidence="3 4">
    <name type="scientific">Jiangella alkaliphila</name>
    <dbReference type="NCBI Taxonomy" id="419479"/>
    <lineage>
        <taxon>Bacteria</taxon>
        <taxon>Bacillati</taxon>
        <taxon>Actinomycetota</taxon>
        <taxon>Actinomycetes</taxon>
        <taxon>Jiangellales</taxon>
        <taxon>Jiangellaceae</taxon>
        <taxon>Jiangella</taxon>
    </lineage>
</organism>
<dbReference type="STRING" id="419479.SAMN04488563_3223"/>
<protein>
    <submittedName>
        <fullName evidence="3">Sugar phosphate isomerase/epimerase</fullName>
    </submittedName>
</protein>
<reference evidence="4" key="1">
    <citation type="submission" date="2016-10" db="EMBL/GenBank/DDBJ databases">
        <authorList>
            <person name="Varghese N."/>
            <person name="Submissions S."/>
        </authorList>
    </citation>
    <scope>NUCLEOTIDE SEQUENCE [LARGE SCALE GENOMIC DNA]</scope>
    <source>
        <strain evidence="4">DSM 45079</strain>
    </source>
</reference>
<dbReference type="PROSITE" id="PS51318">
    <property type="entry name" value="TAT"/>
    <property type="match status" value="1"/>
</dbReference>
<evidence type="ECO:0000313" key="3">
    <source>
        <dbReference type="EMBL" id="SDU61500.1"/>
    </source>
</evidence>
<dbReference type="OrthoDB" id="9798407at2"/>
<dbReference type="Pfam" id="PF01261">
    <property type="entry name" value="AP_endonuc_2"/>
    <property type="match status" value="1"/>
</dbReference>
<feature type="signal peptide" evidence="1">
    <location>
        <begin position="1"/>
        <end position="24"/>
    </location>
</feature>
<dbReference type="InterPro" id="IPR050312">
    <property type="entry name" value="IolE/XylAMocC-like"/>
</dbReference>
<gene>
    <name evidence="3" type="ORF">SAMN04488563_3223</name>
</gene>
<keyword evidence="3" id="KW-0413">Isomerase</keyword>
<evidence type="ECO:0000259" key="2">
    <source>
        <dbReference type="Pfam" id="PF01261"/>
    </source>
</evidence>
<dbReference type="PANTHER" id="PTHR12110">
    <property type="entry name" value="HYDROXYPYRUVATE ISOMERASE"/>
    <property type="match status" value="1"/>
</dbReference>
<accession>A0A1H2JYK1</accession>
<evidence type="ECO:0000256" key="1">
    <source>
        <dbReference type="SAM" id="SignalP"/>
    </source>
</evidence>
<feature type="chain" id="PRO_5039300865" evidence="1">
    <location>
        <begin position="25"/>
        <end position="315"/>
    </location>
</feature>
<dbReference type="InterPro" id="IPR036237">
    <property type="entry name" value="Xyl_isomerase-like_sf"/>
</dbReference>
<proteinExistence type="predicted"/>
<keyword evidence="4" id="KW-1185">Reference proteome</keyword>
<name>A0A1H2JYK1_9ACTN</name>
<dbReference type="AlphaFoldDB" id="A0A1H2JYK1"/>
<dbReference type="GO" id="GO:0016853">
    <property type="term" value="F:isomerase activity"/>
    <property type="evidence" value="ECO:0007669"/>
    <property type="project" value="UniProtKB-KW"/>
</dbReference>
<dbReference type="PANTHER" id="PTHR12110:SF41">
    <property type="entry name" value="INOSOSE DEHYDRATASE"/>
    <property type="match status" value="1"/>
</dbReference>
<sequence>MARPEIDRRRFLAAVAGTTMAVTAAGLAAPAAANAAKGMLVPPGKIGIQLFTIRNLVSSLGFRAVFEELARLGYQNVEFAGYSSPAEPGITVQQIKQLLDDNGLTGIGSHVGLNAFRTNIELELDRAEILGLPFIGTANEPVTAANRTVAGYRAAAAEFNAFGAAAQARGLCWYQHNHQNEFRFANDDPSVRLYDLLLAETDPKLVFLEMDIYWAYVGQHIAPGFDPIAYVIANRLRYPLFHAKDGRRSTAANGYDIVEFGAGDIDFQRFYTSIGSRGRHYSLYEQDNAPNTSPDVGGALGAAERSFDAIYELRG</sequence>
<dbReference type="InterPro" id="IPR006311">
    <property type="entry name" value="TAT_signal"/>
</dbReference>